<reference evidence="2 3" key="1">
    <citation type="submission" date="2019-01" db="EMBL/GenBank/DDBJ databases">
        <title>Chengkuizengella sp. nov., isolated from deep-sea sediment of East Pacific Ocean.</title>
        <authorList>
            <person name="Yang J."/>
            <person name="Lai Q."/>
            <person name="Shao Z."/>
        </authorList>
    </citation>
    <scope>NUCLEOTIDE SEQUENCE [LARGE SCALE GENOMIC DNA]</scope>
    <source>
        <strain evidence="2 3">YPA3-1-1</strain>
    </source>
</reference>
<protein>
    <submittedName>
        <fullName evidence="2">Zf-HC2 domain-containing protein</fullName>
    </submittedName>
</protein>
<dbReference type="Proteomes" id="UP000448943">
    <property type="component" value="Unassembled WGS sequence"/>
</dbReference>
<dbReference type="Pfam" id="PF13490">
    <property type="entry name" value="zf-HC2"/>
    <property type="match status" value="1"/>
</dbReference>
<sequence>MNDVCVQMQELIPWLINRTLNSSERVSVYQHVATCGHCRNELVFFMELNKKVEKLSVTMELNKQFTEDLFTKIKTQIHTDQFEESEVSNLKVQLQNNKILNPFDAVNHIFKTLTTTYKGEFSQLTKSLDPILRNH</sequence>
<dbReference type="RefSeq" id="WP_160646992.1">
    <property type="nucleotide sequence ID" value="NZ_SIJB01000030.1"/>
</dbReference>
<evidence type="ECO:0000313" key="3">
    <source>
        <dbReference type="Proteomes" id="UP000448943"/>
    </source>
</evidence>
<dbReference type="EMBL" id="SIJB01000030">
    <property type="protein sequence ID" value="NBI30181.1"/>
    <property type="molecule type" value="Genomic_DNA"/>
</dbReference>
<evidence type="ECO:0000313" key="2">
    <source>
        <dbReference type="EMBL" id="NBI30181.1"/>
    </source>
</evidence>
<keyword evidence="3" id="KW-1185">Reference proteome</keyword>
<gene>
    <name evidence="2" type="ORF">ERL59_14615</name>
</gene>
<evidence type="ECO:0000259" key="1">
    <source>
        <dbReference type="Pfam" id="PF13490"/>
    </source>
</evidence>
<dbReference type="OrthoDB" id="2679416at2"/>
<dbReference type="InterPro" id="IPR027383">
    <property type="entry name" value="Znf_put"/>
</dbReference>
<dbReference type="AlphaFoldDB" id="A0A6N9Q659"/>
<accession>A0A6N9Q659</accession>
<comment type="caution">
    <text evidence="2">The sequence shown here is derived from an EMBL/GenBank/DDBJ whole genome shotgun (WGS) entry which is preliminary data.</text>
</comment>
<organism evidence="2 3">
    <name type="scientific">Chengkuizengella marina</name>
    <dbReference type="NCBI Taxonomy" id="2507566"/>
    <lineage>
        <taxon>Bacteria</taxon>
        <taxon>Bacillati</taxon>
        <taxon>Bacillota</taxon>
        <taxon>Bacilli</taxon>
        <taxon>Bacillales</taxon>
        <taxon>Paenibacillaceae</taxon>
        <taxon>Chengkuizengella</taxon>
    </lineage>
</organism>
<feature type="domain" description="Putative zinc-finger" evidence="1">
    <location>
        <begin position="5"/>
        <end position="39"/>
    </location>
</feature>
<name>A0A6N9Q659_9BACL</name>
<proteinExistence type="predicted"/>